<dbReference type="RefSeq" id="WP_086072089.1">
    <property type="nucleotide sequence ID" value="NZ_CP021109.1"/>
</dbReference>
<comment type="similarity">
    <text evidence="1 9 11">Belongs to the peptidase A8 family.</text>
</comment>
<dbReference type="Pfam" id="PF01252">
    <property type="entry name" value="Peptidase_A8"/>
    <property type="match status" value="1"/>
</dbReference>
<keyword evidence="5 9" id="KW-0064">Aspartyl protease</keyword>
<evidence type="ECO:0000256" key="1">
    <source>
        <dbReference type="ARBA" id="ARBA00006139"/>
    </source>
</evidence>
<reference evidence="12 13" key="1">
    <citation type="submission" date="2017-05" db="EMBL/GenBank/DDBJ databases">
        <title>Complete and WGS of Bordetella genogroups.</title>
        <authorList>
            <person name="Spilker T."/>
            <person name="LiPuma J."/>
        </authorList>
    </citation>
    <scope>NUCLEOTIDE SEQUENCE [LARGE SCALE GENOMIC DNA]</scope>
    <source>
        <strain evidence="12 13">AU17164</strain>
    </source>
</reference>
<keyword evidence="3 9" id="KW-0645">Protease</keyword>
<dbReference type="EC" id="3.4.23.36" evidence="9"/>
<dbReference type="PRINTS" id="PR00781">
    <property type="entry name" value="LIPOSIGPTASE"/>
</dbReference>
<dbReference type="UniPathway" id="UPA00665"/>
<name>A0A1W6YYU4_9BORD</name>
<dbReference type="NCBIfam" id="TIGR00077">
    <property type="entry name" value="lspA"/>
    <property type="match status" value="1"/>
</dbReference>
<organism evidence="12 13">
    <name type="scientific">Bordetella genomosp. 9</name>
    <dbReference type="NCBI Taxonomy" id="1416803"/>
    <lineage>
        <taxon>Bacteria</taxon>
        <taxon>Pseudomonadati</taxon>
        <taxon>Pseudomonadota</taxon>
        <taxon>Betaproteobacteria</taxon>
        <taxon>Burkholderiales</taxon>
        <taxon>Alcaligenaceae</taxon>
        <taxon>Bordetella</taxon>
    </lineage>
</organism>
<dbReference type="GO" id="GO:0005886">
    <property type="term" value="C:plasma membrane"/>
    <property type="evidence" value="ECO:0007669"/>
    <property type="project" value="UniProtKB-SubCell"/>
</dbReference>
<dbReference type="GO" id="GO:0004190">
    <property type="term" value="F:aspartic-type endopeptidase activity"/>
    <property type="evidence" value="ECO:0007669"/>
    <property type="project" value="UniProtKB-UniRule"/>
</dbReference>
<keyword evidence="4 9" id="KW-0812">Transmembrane</keyword>
<dbReference type="GO" id="GO:0006508">
    <property type="term" value="P:proteolysis"/>
    <property type="evidence" value="ECO:0007669"/>
    <property type="project" value="UniProtKB-KW"/>
</dbReference>
<comment type="pathway">
    <text evidence="9">Protein modification; lipoprotein biosynthesis (signal peptide cleavage).</text>
</comment>
<dbReference type="EMBL" id="CP021109">
    <property type="protein sequence ID" value="ARP86248.1"/>
    <property type="molecule type" value="Genomic_DNA"/>
</dbReference>
<keyword evidence="13" id="KW-1185">Reference proteome</keyword>
<feature type="transmembrane region" description="Helical" evidence="9">
    <location>
        <begin position="148"/>
        <end position="168"/>
    </location>
</feature>
<feature type="transmembrane region" description="Helical" evidence="9">
    <location>
        <begin position="109"/>
        <end position="128"/>
    </location>
</feature>
<gene>
    <name evidence="9" type="primary">lspA</name>
    <name evidence="12" type="ORF">CAL13_08575</name>
</gene>
<comment type="subcellular location">
    <subcellularLocation>
        <location evidence="9">Cell membrane</location>
        <topology evidence="9">Multi-pass membrane protein</topology>
    </subcellularLocation>
</comment>
<dbReference type="HAMAP" id="MF_00161">
    <property type="entry name" value="LspA"/>
    <property type="match status" value="1"/>
</dbReference>
<evidence type="ECO:0000256" key="9">
    <source>
        <dbReference type="HAMAP-Rule" id="MF_00161"/>
    </source>
</evidence>
<proteinExistence type="inferred from homology"/>
<keyword evidence="2 9" id="KW-1003">Cell membrane</keyword>
<sequence length="182" mass="20106">MLEAQQPAAAPDAASQPRYRRGLTFWLLLAAAIIVLDQASKLYFNANFSYGQRLNVLPVFDLTLVYNRGAAFSFLASEPGWQRWFFTVLGVGAAVVIAVILARQGKRAAPRFALALAMIMGGALGNVIDRIAYGHVVDFLLFYWKDWYYPAFNVADVAITCGAILLILDELLRMRRTTPSGA</sequence>
<evidence type="ECO:0000256" key="11">
    <source>
        <dbReference type="RuleBase" id="RU004181"/>
    </source>
</evidence>
<evidence type="ECO:0000256" key="4">
    <source>
        <dbReference type="ARBA" id="ARBA00022692"/>
    </source>
</evidence>
<dbReference type="PROSITE" id="PS00855">
    <property type="entry name" value="SPASE_II"/>
    <property type="match status" value="1"/>
</dbReference>
<evidence type="ECO:0000256" key="6">
    <source>
        <dbReference type="ARBA" id="ARBA00022801"/>
    </source>
</evidence>
<dbReference type="PANTHER" id="PTHR33695">
    <property type="entry name" value="LIPOPROTEIN SIGNAL PEPTIDASE"/>
    <property type="match status" value="1"/>
</dbReference>
<evidence type="ECO:0000256" key="3">
    <source>
        <dbReference type="ARBA" id="ARBA00022670"/>
    </source>
</evidence>
<feature type="active site" evidence="9">
    <location>
        <position position="156"/>
    </location>
</feature>
<keyword evidence="7 9" id="KW-1133">Transmembrane helix</keyword>
<feature type="transmembrane region" description="Helical" evidence="9">
    <location>
        <begin position="81"/>
        <end position="102"/>
    </location>
</feature>
<evidence type="ECO:0000256" key="7">
    <source>
        <dbReference type="ARBA" id="ARBA00022989"/>
    </source>
</evidence>
<dbReference type="Proteomes" id="UP000194139">
    <property type="component" value="Chromosome"/>
</dbReference>
<comment type="function">
    <text evidence="9 10">This protein specifically catalyzes the removal of signal peptides from prolipoproteins.</text>
</comment>
<dbReference type="PANTHER" id="PTHR33695:SF1">
    <property type="entry name" value="LIPOPROTEIN SIGNAL PEPTIDASE"/>
    <property type="match status" value="1"/>
</dbReference>
<dbReference type="AlphaFoldDB" id="A0A1W6YYU4"/>
<evidence type="ECO:0000313" key="13">
    <source>
        <dbReference type="Proteomes" id="UP000194139"/>
    </source>
</evidence>
<accession>A0A1W6YYU4</accession>
<feature type="active site" evidence="9">
    <location>
        <position position="138"/>
    </location>
</feature>
<evidence type="ECO:0000256" key="2">
    <source>
        <dbReference type="ARBA" id="ARBA00022475"/>
    </source>
</evidence>
<evidence type="ECO:0000313" key="12">
    <source>
        <dbReference type="EMBL" id="ARP86248.1"/>
    </source>
</evidence>
<protein>
    <recommendedName>
        <fullName evidence="9">Lipoprotein signal peptidase</fullName>
        <ecNumber evidence="9">3.4.23.36</ecNumber>
    </recommendedName>
    <alternativeName>
        <fullName evidence="9">Prolipoprotein signal peptidase</fullName>
    </alternativeName>
    <alternativeName>
        <fullName evidence="9">Signal peptidase II</fullName>
        <shortName evidence="9">SPase II</shortName>
    </alternativeName>
</protein>
<keyword evidence="6 9" id="KW-0378">Hydrolase</keyword>
<dbReference type="InterPro" id="IPR001872">
    <property type="entry name" value="Peptidase_A8"/>
</dbReference>
<evidence type="ECO:0000256" key="10">
    <source>
        <dbReference type="RuleBase" id="RU000594"/>
    </source>
</evidence>
<evidence type="ECO:0000256" key="8">
    <source>
        <dbReference type="ARBA" id="ARBA00023136"/>
    </source>
</evidence>
<comment type="catalytic activity">
    <reaction evidence="9 10">
        <text>Release of signal peptides from bacterial membrane prolipoproteins. Hydrolyzes -Xaa-Yaa-Zaa-|-(S,diacylglyceryl)Cys-, in which Xaa is hydrophobic (preferably Leu), and Yaa (Ala or Ser) and Zaa (Gly or Ala) have small, neutral side chains.</text>
        <dbReference type="EC" id="3.4.23.36"/>
    </reaction>
</comment>
<feature type="transmembrane region" description="Helical" evidence="9">
    <location>
        <begin position="23"/>
        <end position="44"/>
    </location>
</feature>
<keyword evidence="8 9" id="KW-0472">Membrane</keyword>
<evidence type="ECO:0000256" key="5">
    <source>
        <dbReference type="ARBA" id="ARBA00022750"/>
    </source>
</evidence>